<dbReference type="PROSITE" id="PS00211">
    <property type="entry name" value="ABC_TRANSPORTER_1"/>
    <property type="match status" value="2"/>
</dbReference>
<dbReference type="GO" id="GO:0005774">
    <property type="term" value="C:vacuolar membrane"/>
    <property type="evidence" value="ECO:0007669"/>
    <property type="project" value="UniProtKB-SubCell"/>
</dbReference>
<dbReference type="EMBL" id="JAGRRH010000012">
    <property type="protein sequence ID" value="KAG7362244.1"/>
    <property type="molecule type" value="Genomic_DNA"/>
</dbReference>
<dbReference type="Pfam" id="PF00005">
    <property type="entry name" value="ABC_tran"/>
    <property type="match status" value="2"/>
</dbReference>
<dbReference type="GO" id="GO:0016887">
    <property type="term" value="F:ATP hydrolysis activity"/>
    <property type="evidence" value="ECO:0007669"/>
    <property type="project" value="InterPro"/>
</dbReference>
<keyword evidence="8" id="KW-0067">ATP-binding</keyword>
<evidence type="ECO:0000259" key="15">
    <source>
        <dbReference type="PROSITE" id="PS50929"/>
    </source>
</evidence>
<evidence type="ECO:0000259" key="14">
    <source>
        <dbReference type="PROSITE" id="PS50893"/>
    </source>
</evidence>
<evidence type="ECO:0000256" key="11">
    <source>
        <dbReference type="SAM" id="Coils"/>
    </source>
</evidence>
<feature type="transmembrane region" description="Helical" evidence="13">
    <location>
        <begin position="402"/>
        <end position="427"/>
    </location>
</feature>
<dbReference type="PROSITE" id="PS50929">
    <property type="entry name" value="ABC_TM1F"/>
    <property type="match status" value="2"/>
</dbReference>
<comment type="subcellular location">
    <subcellularLocation>
        <location evidence="1">Vacuole membrane</location>
        <topology evidence="1">Multi-pass membrane protein</topology>
    </subcellularLocation>
</comment>
<evidence type="ECO:0000256" key="2">
    <source>
        <dbReference type="ARBA" id="ARBA00009726"/>
    </source>
</evidence>
<evidence type="ECO:0000256" key="6">
    <source>
        <dbReference type="ARBA" id="ARBA00022737"/>
    </source>
</evidence>
<name>A0A9K3LIC8_9STRA</name>
<feature type="compositionally biased region" description="Polar residues" evidence="12">
    <location>
        <begin position="815"/>
        <end position="829"/>
    </location>
</feature>
<dbReference type="CDD" id="cd18579">
    <property type="entry name" value="ABC_6TM_ABCC_D1"/>
    <property type="match status" value="1"/>
</dbReference>
<keyword evidence="10 13" id="KW-0472">Membrane</keyword>
<protein>
    <submittedName>
        <fullName evidence="16">Multidrug ABC transporter permease/ATPase</fullName>
    </submittedName>
</protein>
<evidence type="ECO:0000256" key="12">
    <source>
        <dbReference type="SAM" id="MobiDB-lite"/>
    </source>
</evidence>
<feature type="domain" description="ABC transporter" evidence="14">
    <location>
        <begin position="1162"/>
        <end position="1395"/>
    </location>
</feature>
<gene>
    <name evidence="16" type="ORF">IV203_025910</name>
</gene>
<feature type="transmembrane region" description="Helical" evidence="13">
    <location>
        <begin position="1057"/>
        <end position="1081"/>
    </location>
</feature>
<reference evidence="16" key="2">
    <citation type="submission" date="2021-04" db="EMBL/GenBank/DDBJ databases">
        <authorList>
            <person name="Podell S."/>
        </authorList>
    </citation>
    <scope>NUCLEOTIDE SEQUENCE</scope>
    <source>
        <strain evidence="16">Hildebrandi</strain>
    </source>
</reference>
<dbReference type="PROSITE" id="PS50893">
    <property type="entry name" value="ABC_TRANSPORTER_2"/>
    <property type="match status" value="2"/>
</dbReference>
<dbReference type="GO" id="GO:0000323">
    <property type="term" value="C:lytic vacuole"/>
    <property type="evidence" value="ECO:0007669"/>
    <property type="project" value="UniProtKB-ARBA"/>
</dbReference>
<dbReference type="PANTHER" id="PTHR24223">
    <property type="entry name" value="ATP-BINDING CASSETTE SUB-FAMILY C"/>
    <property type="match status" value="1"/>
</dbReference>
<keyword evidence="9 13" id="KW-1133">Transmembrane helix</keyword>
<evidence type="ECO:0000256" key="10">
    <source>
        <dbReference type="ARBA" id="ARBA00023136"/>
    </source>
</evidence>
<feature type="domain" description="ABC transmembrane type-1" evidence="15">
    <location>
        <begin position="865"/>
        <end position="1123"/>
    </location>
</feature>
<keyword evidence="5 13" id="KW-0812">Transmembrane</keyword>
<dbReference type="Pfam" id="PF00664">
    <property type="entry name" value="ABC_membrane"/>
    <property type="match status" value="3"/>
</dbReference>
<organism evidence="16 17">
    <name type="scientific">Nitzschia inconspicua</name>
    <dbReference type="NCBI Taxonomy" id="303405"/>
    <lineage>
        <taxon>Eukaryota</taxon>
        <taxon>Sar</taxon>
        <taxon>Stramenopiles</taxon>
        <taxon>Ochrophyta</taxon>
        <taxon>Bacillariophyta</taxon>
        <taxon>Bacillariophyceae</taxon>
        <taxon>Bacillariophycidae</taxon>
        <taxon>Bacillariales</taxon>
        <taxon>Bacillariaceae</taxon>
        <taxon>Nitzschia</taxon>
    </lineage>
</organism>
<keyword evidence="17" id="KW-1185">Reference proteome</keyword>
<dbReference type="InterPro" id="IPR003439">
    <property type="entry name" value="ABC_transporter-like_ATP-bd"/>
</dbReference>
<keyword evidence="4" id="KW-0926">Vacuole</keyword>
<dbReference type="InterPro" id="IPR011527">
    <property type="entry name" value="ABC1_TM_dom"/>
</dbReference>
<evidence type="ECO:0000256" key="13">
    <source>
        <dbReference type="SAM" id="Phobius"/>
    </source>
</evidence>
<evidence type="ECO:0000313" key="17">
    <source>
        <dbReference type="Proteomes" id="UP000693970"/>
    </source>
</evidence>
<reference evidence="16" key="1">
    <citation type="journal article" date="2021" name="Sci. Rep.">
        <title>Diploid genomic architecture of Nitzschia inconspicua, an elite biomass production diatom.</title>
        <authorList>
            <person name="Oliver A."/>
            <person name="Podell S."/>
            <person name="Pinowska A."/>
            <person name="Traller J.C."/>
            <person name="Smith S.R."/>
            <person name="McClure R."/>
            <person name="Beliaev A."/>
            <person name="Bohutskyi P."/>
            <person name="Hill E.A."/>
            <person name="Rabines A."/>
            <person name="Zheng H."/>
            <person name="Allen L.Z."/>
            <person name="Kuo A."/>
            <person name="Grigoriev I.V."/>
            <person name="Allen A.E."/>
            <person name="Hazlebeck D."/>
            <person name="Allen E.E."/>
        </authorList>
    </citation>
    <scope>NUCLEOTIDE SEQUENCE</scope>
    <source>
        <strain evidence="16">Hildebrandi</strain>
    </source>
</reference>
<comment type="similarity">
    <text evidence="2">Belongs to the ABC transporter superfamily. ABCC family. Conjugate transporter (TC 3.A.1.208) subfamily.</text>
</comment>
<feature type="transmembrane region" description="Helical" evidence="13">
    <location>
        <begin position="368"/>
        <end position="390"/>
    </location>
</feature>
<keyword evidence="3" id="KW-0813">Transport</keyword>
<dbReference type="FunFam" id="1.20.1560.10:FF:000020">
    <property type="entry name" value="ABC metal ion transporter"/>
    <property type="match status" value="1"/>
</dbReference>
<dbReference type="Proteomes" id="UP000693970">
    <property type="component" value="Unassembled WGS sequence"/>
</dbReference>
<evidence type="ECO:0000256" key="1">
    <source>
        <dbReference type="ARBA" id="ARBA00004128"/>
    </source>
</evidence>
<feature type="compositionally biased region" description="Basic and acidic residues" evidence="12">
    <location>
        <begin position="8"/>
        <end position="21"/>
    </location>
</feature>
<dbReference type="SMART" id="SM00382">
    <property type="entry name" value="AAA"/>
    <property type="match status" value="2"/>
</dbReference>
<evidence type="ECO:0000256" key="8">
    <source>
        <dbReference type="ARBA" id="ARBA00022840"/>
    </source>
</evidence>
<feature type="domain" description="ABC transporter" evidence="14">
    <location>
        <begin position="540"/>
        <end position="781"/>
    </location>
</feature>
<dbReference type="InterPro" id="IPR044746">
    <property type="entry name" value="ABCC_6TM_D1"/>
</dbReference>
<keyword evidence="6" id="KW-0677">Repeat</keyword>
<dbReference type="InterPro" id="IPR017871">
    <property type="entry name" value="ABC_transporter-like_CS"/>
</dbReference>
<keyword evidence="7" id="KW-0547">Nucleotide-binding</keyword>
<evidence type="ECO:0000256" key="5">
    <source>
        <dbReference type="ARBA" id="ARBA00022692"/>
    </source>
</evidence>
<evidence type="ECO:0000313" key="16">
    <source>
        <dbReference type="EMBL" id="KAG7362244.1"/>
    </source>
</evidence>
<feature type="compositionally biased region" description="Basic and acidic residues" evidence="12">
    <location>
        <begin position="833"/>
        <end position="844"/>
    </location>
</feature>
<evidence type="ECO:0000256" key="4">
    <source>
        <dbReference type="ARBA" id="ARBA00022554"/>
    </source>
</evidence>
<feature type="transmembrane region" description="Helical" evidence="13">
    <location>
        <begin position="869"/>
        <end position="893"/>
    </location>
</feature>
<feature type="transmembrane region" description="Helical" evidence="13">
    <location>
        <begin position="913"/>
        <end position="937"/>
    </location>
</feature>
<feature type="coiled-coil region" evidence="11">
    <location>
        <begin position="490"/>
        <end position="524"/>
    </location>
</feature>
<dbReference type="GO" id="GO:0005524">
    <property type="term" value="F:ATP binding"/>
    <property type="evidence" value="ECO:0007669"/>
    <property type="project" value="UniProtKB-KW"/>
</dbReference>
<dbReference type="GO" id="GO:0140359">
    <property type="term" value="F:ABC-type transporter activity"/>
    <property type="evidence" value="ECO:0007669"/>
    <property type="project" value="InterPro"/>
</dbReference>
<evidence type="ECO:0000256" key="9">
    <source>
        <dbReference type="ARBA" id="ARBA00022989"/>
    </source>
</evidence>
<keyword evidence="11" id="KW-0175">Coiled coil</keyword>
<accession>A0A9K3LIC8</accession>
<dbReference type="FunFam" id="3.40.50.300:FF:000610">
    <property type="entry name" value="Multidrug resistance-associated ABC transporter"/>
    <property type="match status" value="1"/>
</dbReference>
<feature type="transmembrane region" description="Helical" evidence="13">
    <location>
        <begin position="258"/>
        <end position="280"/>
    </location>
</feature>
<dbReference type="OrthoDB" id="6500128at2759"/>
<dbReference type="PANTHER" id="PTHR24223:SF443">
    <property type="entry name" value="MULTIDRUG-RESISTANCE LIKE PROTEIN 1, ISOFORM I"/>
    <property type="match status" value="1"/>
</dbReference>
<feature type="region of interest" description="Disordered" evidence="12">
    <location>
        <begin position="1"/>
        <end position="38"/>
    </location>
</feature>
<evidence type="ECO:0000256" key="3">
    <source>
        <dbReference type="ARBA" id="ARBA00022448"/>
    </source>
</evidence>
<dbReference type="InterPro" id="IPR050173">
    <property type="entry name" value="ABC_transporter_C-like"/>
</dbReference>
<proteinExistence type="inferred from homology"/>
<feature type="transmembrane region" description="Helical" evidence="13">
    <location>
        <begin position="286"/>
        <end position="309"/>
    </location>
</feature>
<feature type="region of interest" description="Disordered" evidence="12">
    <location>
        <begin position="815"/>
        <end position="844"/>
    </location>
</feature>
<evidence type="ECO:0000256" key="7">
    <source>
        <dbReference type="ARBA" id="ARBA00022741"/>
    </source>
</evidence>
<sequence length="1401" mass="155642">MENVDNSTAEKFKSRSGEKDAALSQNEDDDESVWVPLSSHGGDNNITAAPSSASKFCLPSSSVRQLWSALTFGWFTPVLQRMQLELDMGMSPDLESDPKIPPLPPEDSTDHVFYDEFERLWKQQQQQQTEPPSLVKCLWKAFHPLFVSAGILKAVHDCLQFVGPQVLNGLIRFLREPAESITTGLSLTVAVTVAQLAMSLCLRHYFFRCYRVSIKIRTAVLMAIYQKSLTIDSTYYKDHPIGQITNLMSVDVQRLQGVITYLHAIWYSFLQIVLAMYFLWQQLGPSCLAGVLVILLSIPLTGVSAQWMGKLQKKLMEKKDDRVQCNQETIGNMKIVKLQAWEGPFRDKINHLRKVEIRRLFIYDVGQCLSWLLWSAVPLLIAVCTFGAYVTVAGQSLDVASALTALALFEILRFPLYMLPYVINMIVEASVAVKRIQDFLNAPDYTRPSKLTDGRTGSENGNGNEIPVIRLKEGTFTYENILAPTYANKIPTLEEQLEETEQDLLLVKAKLADAEDHLAELEGRPSYAQYGSTVSTISANHNDNTYDATSESNLRPEKILSLRRVNFECREGEFVAVVGGVGSGKTTLLKAILGECQKVSGEVGVRGSVAYFDQKPFIMNDTVKGNILFGKSEDKVDEELYQLAVKSACLEHDLEMLSFGDQTEIGEKGITLSGGQKARVAMARLVYRDADVVLLDDCLSAVDAHVGRELFDKCIIEVLLLKKKKASNSKRTVVLVTNALQYLNNPKVDRIVVMKNGRIVEEGTYKDLAGNTGSHFKKYLDAFSESMSNDDGRSQHATEPGAKATEEFTAANNISKDQSYSESKTTAADSSGDEQKTSAKLMTDEMAEREVGRVDKEVYFTWAKAAGGLWVVVPLFSVFAAGESMKIFSNWWLTYWSHAATPDPESQLKFLGVYGLINIGAMVADFCRMFVVLYLGLLASKSLFSSLLDSTLMAPMSFFDTTPAGRIMNRFSKDIYTIDEDLPQSFQMQQQAYFSQCYRELKRIDSVTRSPIHALFGETLDGFCTIRAFEAERTLFHRILGFIDKQQHAYFLTQAGLCWLAVRLELIGSAIIFFACGAAVWEKQAMLEGNEVFAGLAGLSISYALSVTQSLNWAVRTGSDFEANMVSVERVRQYTQLDQEAPHHKDTDTQLRDWPSRGTIEFRDSKLRYRPGLPLVLKGLNLTIPSQAKVGVVGRTGAGKSTLMTALMRLVELDSGSILLDGVDIKSVGLTKLRSNIAVIPQDPVLFSGTIKTNLDPFNEHSNDRLLDVLERVGLYSTDTSSTIKSLGDNVMQDGSNYSAGQRQLLVIARALLDGAAVVICDEATASIDAEADARIQRLLRQDFRGATTLTVAHRLNTIMDSTHILVMADGRAMEFDTPAALLSKGGLFKDLVSKWEQEHS</sequence>
<feature type="domain" description="ABC transmembrane type-1" evidence="15">
    <location>
        <begin position="149"/>
        <end position="428"/>
    </location>
</feature>
<dbReference type="FunFam" id="3.40.50.300:FF:000997">
    <property type="entry name" value="Multidrug resistance-associated protein 1"/>
    <property type="match status" value="1"/>
</dbReference>
<feature type="transmembrane region" description="Helical" evidence="13">
    <location>
        <begin position="185"/>
        <end position="207"/>
    </location>
</feature>
<dbReference type="InterPro" id="IPR003593">
    <property type="entry name" value="AAA+_ATPase"/>
</dbReference>
<dbReference type="CDD" id="cd03244">
    <property type="entry name" value="ABCC_MRP_domain2"/>
    <property type="match status" value="1"/>
</dbReference>
<dbReference type="CDD" id="cd03250">
    <property type="entry name" value="ABCC_MRP_domain1"/>
    <property type="match status" value="1"/>
</dbReference>
<comment type="caution">
    <text evidence="16">The sequence shown here is derived from an EMBL/GenBank/DDBJ whole genome shotgun (WGS) entry which is preliminary data.</text>
</comment>